<reference evidence="1" key="1">
    <citation type="journal article" date="2021" name="Antonie Van Leeuwenhoek">
        <title>Draft genome and description of Waterburya agarophytonicola gen. nov. sp. nov. (Pleurocapsales, Cyanobacteria): a seaweed symbiont.</title>
        <authorList>
            <person name="Bonthond G."/>
            <person name="Shalygin S."/>
            <person name="Bayer T."/>
            <person name="Weinberger F."/>
        </authorList>
    </citation>
    <scope>NUCLEOTIDE SEQUENCE</scope>
    <source>
        <strain evidence="1">KI4</strain>
    </source>
</reference>
<evidence type="ECO:0000313" key="1">
    <source>
        <dbReference type="EMBL" id="MCC0179179.1"/>
    </source>
</evidence>
<comment type="caution">
    <text evidence="1">The sequence shown here is derived from an EMBL/GenBank/DDBJ whole genome shotgun (WGS) entry which is preliminary data.</text>
</comment>
<dbReference type="Proteomes" id="UP000729733">
    <property type="component" value="Unassembled WGS sequence"/>
</dbReference>
<evidence type="ECO:0000313" key="2">
    <source>
        <dbReference type="Proteomes" id="UP000729733"/>
    </source>
</evidence>
<accession>A0A964BSV2</accession>
<gene>
    <name evidence="1" type="ORF">I4641_19625</name>
</gene>
<sequence length="96" mass="9963">MLVRRSFFVGFGSARLSVPFRRVSGLALSGGCCSWSVRSSSRSFSGSVVCAVFVSRSAAAAFALACSRLVGFAVAVRPGVCSVSGLVWVVSVPVLR</sequence>
<name>A0A964BSV2_9CYAN</name>
<dbReference type="RefSeq" id="WP_229642280.1">
    <property type="nucleotide sequence ID" value="NZ_JADWDC010000071.1"/>
</dbReference>
<proteinExistence type="predicted"/>
<organism evidence="1 2">
    <name type="scientific">Waterburya agarophytonicola KI4</name>
    <dbReference type="NCBI Taxonomy" id="2874699"/>
    <lineage>
        <taxon>Bacteria</taxon>
        <taxon>Bacillati</taxon>
        <taxon>Cyanobacteriota</taxon>
        <taxon>Cyanophyceae</taxon>
        <taxon>Pleurocapsales</taxon>
        <taxon>Hyellaceae</taxon>
        <taxon>Waterburya</taxon>
        <taxon>Waterburya agarophytonicola</taxon>
    </lineage>
</organism>
<dbReference type="EMBL" id="JADWDC010000071">
    <property type="protein sequence ID" value="MCC0179179.1"/>
    <property type="molecule type" value="Genomic_DNA"/>
</dbReference>
<dbReference type="AlphaFoldDB" id="A0A964BSV2"/>
<keyword evidence="2" id="KW-1185">Reference proteome</keyword>
<protein>
    <submittedName>
        <fullName evidence="1">Uncharacterized protein</fullName>
    </submittedName>
</protein>